<comment type="similarity">
    <text evidence="1">Belongs to the RecA family.</text>
</comment>
<evidence type="ECO:0000256" key="4">
    <source>
        <dbReference type="ARBA" id="ARBA00023172"/>
    </source>
</evidence>
<dbReference type="GO" id="GO:0005524">
    <property type="term" value="F:ATP binding"/>
    <property type="evidence" value="ECO:0007669"/>
    <property type="project" value="UniProtKB-KW"/>
</dbReference>
<dbReference type="InterPro" id="IPR027417">
    <property type="entry name" value="P-loop_NTPase"/>
</dbReference>
<dbReference type="PRINTS" id="PR00142">
    <property type="entry name" value="RECA"/>
</dbReference>
<dbReference type="GO" id="GO:0006281">
    <property type="term" value="P:DNA repair"/>
    <property type="evidence" value="ECO:0007669"/>
    <property type="project" value="InterPro"/>
</dbReference>
<sequence>MAKPFDVSKFRKSITKSIDGISVGFNDPDTWISTNNYALNYLISGDFNKGVPMGKVTVFAGESGAGKSFICSGNLVANAQKEGIYVILIDTENALDEAWLHALGVDTSEDKLLKLNMAMIDDVAKMVSEFVKEYKAMPEDQRPKVLFIVDSLGMLLTPTDVNQFEAGDMKGDMGRKPKALAALVRNCVNMFGNLNLGLVCTAHTYASQDMFDPDDKISGGQGFIYASSIVVAMRKLKLKEDEDGNKVSEVNGIRAACKIMKTRYAKPFESVQVKIPYETGMNPYSGLVDLVEGKDLLKKEGNSLIYTLADGTIIKKFRKAWERNEDECLDKVMKDFTDNPHHKALATPVTIDEETGEIIEEVETKSKKSKKEEVTE</sequence>
<dbReference type="Pfam" id="PF00154">
    <property type="entry name" value="RecA_N"/>
    <property type="match status" value="1"/>
</dbReference>
<dbReference type="GO" id="GO:0008094">
    <property type="term" value="F:ATP-dependent activity, acting on DNA"/>
    <property type="evidence" value="ECO:0007669"/>
    <property type="project" value="InterPro"/>
</dbReference>
<dbReference type="GO" id="GO:0006310">
    <property type="term" value="P:DNA recombination"/>
    <property type="evidence" value="ECO:0007669"/>
    <property type="project" value="UniProtKB-KW"/>
</dbReference>
<dbReference type="SUPFAM" id="SSF52540">
    <property type="entry name" value="P-loop containing nucleoside triphosphate hydrolases"/>
    <property type="match status" value="1"/>
</dbReference>
<reference evidence="6" key="1">
    <citation type="submission" date="2020-04" db="EMBL/GenBank/DDBJ databases">
        <authorList>
            <person name="Chiriac C."/>
            <person name="Salcher M."/>
            <person name="Ghai R."/>
            <person name="Kavagutti S V."/>
        </authorList>
    </citation>
    <scope>NUCLEOTIDE SEQUENCE</scope>
</reference>
<keyword evidence="4" id="KW-0233">DNA recombination</keyword>
<organism evidence="6">
    <name type="scientific">uncultured Caudovirales phage</name>
    <dbReference type="NCBI Taxonomy" id="2100421"/>
    <lineage>
        <taxon>Viruses</taxon>
        <taxon>Duplodnaviria</taxon>
        <taxon>Heunggongvirae</taxon>
        <taxon>Uroviricota</taxon>
        <taxon>Caudoviricetes</taxon>
        <taxon>Peduoviridae</taxon>
        <taxon>Maltschvirus</taxon>
        <taxon>Maltschvirus maltsch</taxon>
    </lineage>
</organism>
<keyword evidence="2" id="KW-0547">Nucleotide-binding</keyword>
<dbReference type="PANTHER" id="PTHR45900">
    <property type="entry name" value="RECA"/>
    <property type="match status" value="1"/>
</dbReference>
<evidence type="ECO:0000313" key="6">
    <source>
        <dbReference type="EMBL" id="CAB4129088.1"/>
    </source>
</evidence>
<keyword evidence="3" id="KW-0067">ATP-binding</keyword>
<accession>A0A6J5L300</accession>
<dbReference type="Gene3D" id="3.40.50.300">
    <property type="entry name" value="P-loop containing nucleotide triphosphate hydrolases"/>
    <property type="match status" value="1"/>
</dbReference>
<dbReference type="InterPro" id="IPR049428">
    <property type="entry name" value="RecA-like_N"/>
</dbReference>
<feature type="domain" description="RecA family profile 2" evidence="5">
    <location>
        <begin position="210"/>
        <end position="292"/>
    </location>
</feature>
<dbReference type="PANTHER" id="PTHR45900:SF1">
    <property type="entry name" value="MITOCHONDRIAL DNA REPAIR PROTEIN RECA HOMOLOG-RELATED"/>
    <property type="match status" value="1"/>
</dbReference>
<dbReference type="EMBL" id="LR796233">
    <property type="protein sequence ID" value="CAB4129088.1"/>
    <property type="molecule type" value="Genomic_DNA"/>
</dbReference>
<evidence type="ECO:0000256" key="2">
    <source>
        <dbReference type="ARBA" id="ARBA00022741"/>
    </source>
</evidence>
<proteinExistence type="inferred from homology"/>
<evidence type="ECO:0000259" key="5">
    <source>
        <dbReference type="PROSITE" id="PS50163"/>
    </source>
</evidence>
<evidence type="ECO:0000256" key="3">
    <source>
        <dbReference type="ARBA" id="ARBA00022840"/>
    </source>
</evidence>
<dbReference type="GO" id="GO:0003697">
    <property type="term" value="F:single-stranded DNA binding"/>
    <property type="evidence" value="ECO:0007669"/>
    <property type="project" value="InterPro"/>
</dbReference>
<dbReference type="InterPro" id="IPR020587">
    <property type="entry name" value="RecA_monomer-monomer_interface"/>
</dbReference>
<dbReference type="InterPro" id="IPR013765">
    <property type="entry name" value="DNA_recomb/repair_RecA"/>
</dbReference>
<protein>
    <submittedName>
        <fullName evidence="6">RecA RecA/RadA recombinase</fullName>
    </submittedName>
</protein>
<gene>
    <name evidence="6" type="ORF">UFOVP112_186</name>
</gene>
<evidence type="ECO:0000256" key="1">
    <source>
        <dbReference type="ARBA" id="ARBA00009391"/>
    </source>
</evidence>
<dbReference type="PROSITE" id="PS50163">
    <property type="entry name" value="RECA_3"/>
    <property type="match status" value="1"/>
</dbReference>
<name>A0A6J5L300_9CAUD</name>